<protein>
    <recommendedName>
        <fullName evidence="3">Bacteriocin</fullName>
    </recommendedName>
</protein>
<comment type="caution">
    <text evidence="1">The sequence shown here is derived from an EMBL/GenBank/DDBJ whole genome shotgun (WGS) entry which is preliminary data.</text>
</comment>
<accession>A0A1B7X688</accession>
<sequence length="69" mass="7822">MAKIKIYNLFSDEIEEIESESLDTICGGSISQDIGYTLIRVAQNTWCTAKNAVKSAQNPYNWISFFPTR</sequence>
<gene>
    <name evidence="1" type="ORF">AN484_04965</name>
</gene>
<evidence type="ECO:0008006" key="3">
    <source>
        <dbReference type="Google" id="ProtNLM"/>
    </source>
</evidence>
<organism evidence="1 2">
    <name type="scientific">Aphanizomenon flos-aquae WA102</name>
    <dbReference type="NCBI Taxonomy" id="1710896"/>
    <lineage>
        <taxon>Bacteria</taxon>
        <taxon>Bacillati</taxon>
        <taxon>Cyanobacteriota</taxon>
        <taxon>Cyanophyceae</taxon>
        <taxon>Nostocales</taxon>
        <taxon>Aphanizomenonaceae</taxon>
        <taxon>Aphanizomenon</taxon>
    </lineage>
</organism>
<evidence type="ECO:0000313" key="1">
    <source>
        <dbReference type="EMBL" id="OBQ44877.1"/>
    </source>
</evidence>
<proteinExistence type="predicted"/>
<dbReference type="AlphaFoldDB" id="A0A1B7X688"/>
<dbReference type="Proteomes" id="UP000092093">
    <property type="component" value="Unassembled WGS sequence"/>
</dbReference>
<name>A0A1B7X688_APHFL</name>
<reference evidence="1 2" key="1">
    <citation type="submission" date="2015-09" db="EMBL/GenBank/DDBJ databases">
        <title>Aphanizomenon flos-aquae WA102.</title>
        <authorList>
            <person name="Driscoll C."/>
        </authorList>
    </citation>
    <scope>NUCLEOTIDE SEQUENCE [LARGE SCALE GENOMIC DNA]</scope>
    <source>
        <strain evidence="1">WA102</strain>
    </source>
</reference>
<evidence type="ECO:0000313" key="2">
    <source>
        <dbReference type="Proteomes" id="UP000092093"/>
    </source>
</evidence>
<dbReference type="EMBL" id="LJOW01000013">
    <property type="protein sequence ID" value="OBQ44877.1"/>
    <property type="molecule type" value="Genomic_DNA"/>
</dbReference>